<feature type="compositionally biased region" description="Acidic residues" evidence="1">
    <location>
        <begin position="253"/>
        <end position="277"/>
    </location>
</feature>
<protein>
    <recommendedName>
        <fullName evidence="2">Clr5 domain-containing protein</fullName>
    </recommendedName>
</protein>
<evidence type="ECO:0000313" key="3">
    <source>
        <dbReference type="EMBL" id="KAF3075898.1"/>
    </source>
</evidence>
<feature type="region of interest" description="Disordered" evidence="1">
    <location>
        <begin position="146"/>
        <end position="167"/>
    </location>
</feature>
<keyword evidence="4" id="KW-1185">Reference proteome</keyword>
<dbReference type="EMBL" id="QLNT01000002">
    <property type="protein sequence ID" value="KAF3075898.1"/>
    <property type="molecule type" value="Genomic_DNA"/>
</dbReference>
<evidence type="ECO:0000259" key="2">
    <source>
        <dbReference type="Pfam" id="PF14420"/>
    </source>
</evidence>
<reference evidence="3 4" key="1">
    <citation type="submission" date="2018-06" db="EMBL/GenBank/DDBJ databases">
        <title>Genome analysis of cellulolytic fungus Trichoderma lentiforme CFAM-422.</title>
        <authorList>
            <person name="Steindorff A.S."/>
            <person name="Formighieri E.F."/>
            <person name="Midorikawa G.E.O."/>
            <person name="Tamietti M.S."/>
            <person name="Ramos E.Z."/>
            <person name="Silva A.S."/>
            <person name="Bon E.P.S."/>
            <person name="Mendes T.D."/>
            <person name="Damaso M.C.T."/>
            <person name="Favaro L.C.L."/>
        </authorList>
    </citation>
    <scope>NUCLEOTIDE SEQUENCE [LARGE SCALE GENOMIC DNA]</scope>
    <source>
        <strain evidence="3 4">CFAM-422</strain>
    </source>
</reference>
<dbReference type="AlphaFoldDB" id="A0A9P4XNM7"/>
<proteinExistence type="predicted"/>
<dbReference type="InterPro" id="IPR025676">
    <property type="entry name" value="Clr5_dom"/>
</dbReference>
<sequence length="701" mass="78575">MTDGQEDSGYGTQFPSPNDKPYGDESTQNLTVPSAPTPIPGFAEFDKSVDNATLSRFRHVHSILENPLLKYIRSTIRKKNCPISIRLMVLGRSEDDAKPCIVVLCPEQQAKKVRKFFDKKSVRALRSPEDGQPSFEVFVVGQEPETKQADGDNDFDMPPPETKQAPGDIDVLIPIMGKSKGYTNETYCGAPIIIRQASEVDRRCTFGGVIKAVWPNGEMELYGITVGHILLNDLEDDLTASTESDQSRRSDNWEFELSDSDSEDESCDSVKEEDDESFNSVKEEQDDEAKPLCLMDEPQLALPDASSSWAADELSKIGSILKDLPRSQSAATDTKNDEPEVYYDWALIDMISYKPNLIRPRKMSHDEAQEGGVFSSRDHELVISASPSRNYGKRQPVVLVSGSEGLKRGSLSALPSRLLLGPGKVFVDALILNLDSNKQILDGDSGSWVVNEKTLEVYGYVVAADAFGGGYIIPLAEAFQNITDKLGCQFVNLATTMDMASDKLERIFDMNHEPTAPMTATFTKDSVLRSHGQLLNQRRPRARPPDPGVWEQHKTAIYSFYMEQDFTLAATMKLMQFHHQFQATEKMYKDKFKQWKWSKNLPKATAARMLNIANQRLPKRTEFLYNGRKWSMEEIQKRHSRRSAQGDSSLQEDFSIPDDFTYGTPPSSGITDTESVLENSHDTDGDVKMADSTDSDLRWMI</sequence>
<feature type="compositionally biased region" description="Polar residues" evidence="1">
    <location>
        <begin position="25"/>
        <end position="34"/>
    </location>
</feature>
<evidence type="ECO:0000256" key="1">
    <source>
        <dbReference type="SAM" id="MobiDB-lite"/>
    </source>
</evidence>
<feature type="region of interest" description="Disordered" evidence="1">
    <location>
        <begin position="1"/>
        <end position="37"/>
    </location>
</feature>
<dbReference type="PANTHER" id="PTHR38788:SF3">
    <property type="entry name" value="CLR5 DOMAIN-CONTAINING PROTEIN"/>
    <property type="match status" value="1"/>
</dbReference>
<evidence type="ECO:0000313" key="4">
    <source>
        <dbReference type="Proteomes" id="UP000801864"/>
    </source>
</evidence>
<feature type="domain" description="Clr5" evidence="2">
    <location>
        <begin position="549"/>
        <end position="599"/>
    </location>
</feature>
<feature type="compositionally biased region" description="Basic and acidic residues" evidence="1">
    <location>
        <begin position="679"/>
        <end position="701"/>
    </location>
</feature>
<comment type="caution">
    <text evidence="3">The sequence shown here is derived from an EMBL/GenBank/DDBJ whole genome shotgun (WGS) entry which is preliminary data.</text>
</comment>
<accession>A0A9P4XNM7</accession>
<gene>
    <name evidence="3" type="ORF">CFAM422_001630</name>
</gene>
<dbReference type="Proteomes" id="UP000801864">
    <property type="component" value="Unassembled WGS sequence"/>
</dbReference>
<name>A0A9P4XNM7_9HYPO</name>
<feature type="region of interest" description="Disordered" evidence="1">
    <location>
        <begin position="241"/>
        <end position="292"/>
    </location>
</feature>
<dbReference type="Pfam" id="PF14420">
    <property type="entry name" value="Clr5"/>
    <property type="match status" value="1"/>
</dbReference>
<feature type="compositionally biased region" description="Polar residues" evidence="1">
    <location>
        <begin position="643"/>
        <end position="652"/>
    </location>
</feature>
<feature type="compositionally biased region" description="Polar residues" evidence="1">
    <location>
        <begin position="664"/>
        <end position="678"/>
    </location>
</feature>
<dbReference type="PANTHER" id="PTHR38788">
    <property type="entry name" value="CLR5 DOMAIN-CONTAINING PROTEIN"/>
    <property type="match status" value="1"/>
</dbReference>
<feature type="region of interest" description="Disordered" evidence="1">
    <location>
        <begin position="636"/>
        <end position="701"/>
    </location>
</feature>
<organism evidence="3 4">
    <name type="scientific">Trichoderma lentiforme</name>
    <dbReference type="NCBI Taxonomy" id="1567552"/>
    <lineage>
        <taxon>Eukaryota</taxon>
        <taxon>Fungi</taxon>
        <taxon>Dikarya</taxon>
        <taxon>Ascomycota</taxon>
        <taxon>Pezizomycotina</taxon>
        <taxon>Sordariomycetes</taxon>
        <taxon>Hypocreomycetidae</taxon>
        <taxon>Hypocreales</taxon>
        <taxon>Hypocreaceae</taxon>
        <taxon>Trichoderma</taxon>
    </lineage>
</organism>